<evidence type="ECO:0000256" key="1">
    <source>
        <dbReference type="ARBA" id="ARBA00022679"/>
    </source>
</evidence>
<feature type="domain" description="N-acetyltransferase" evidence="3">
    <location>
        <begin position="170"/>
        <end position="319"/>
    </location>
</feature>
<dbReference type="GO" id="GO:0016746">
    <property type="term" value="F:acyltransferase activity"/>
    <property type="evidence" value="ECO:0007669"/>
    <property type="project" value="UniProtKB-KW"/>
</dbReference>
<dbReference type="PANTHER" id="PTHR43420">
    <property type="entry name" value="ACETYLTRANSFERASE"/>
    <property type="match status" value="1"/>
</dbReference>
<keyword evidence="1 4" id="KW-0808">Transferase</keyword>
<dbReference type="Proteomes" id="UP001575105">
    <property type="component" value="Unassembled WGS sequence"/>
</dbReference>
<gene>
    <name evidence="4" type="ORF">ACERK3_08400</name>
</gene>
<keyword evidence="5" id="KW-1185">Reference proteome</keyword>
<dbReference type="Pfam" id="PF00583">
    <property type="entry name" value="Acetyltransf_1"/>
    <property type="match status" value="1"/>
</dbReference>
<comment type="caution">
    <text evidence="4">The sequence shown here is derived from an EMBL/GenBank/DDBJ whole genome shotgun (WGS) entry which is preliminary data.</text>
</comment>
<dbReference type="EC" id="2.3.1.-" evidence="4"/>
<dbReference type="PROSITE" id="PS51186">
    <property type="entry name" value="GNAT"/>
    <property type="match status" value="1"/>
</dbReference>
<dbReference type="CDD" id="cd04301">
    <property type="entry name" value="NAT_SF"/>
    <property type="match status" value="1"/>
</dbReference>
<dbReference type="InterPro" id="IPR000182">
    <property type="entry name" value="GNAT_dom"/>
</dbReference>
<name>A0ABV4U571_9BACT</name>
<evidence type="ECO:0000313" key="5">
    <source>
        <dbReference type="Proteomes" id="UP001575105"/>
    </source>
</evidence>
<evidence type="ECO:0000256" key="2">
    <source>
        <dbReference type="ARBA" id="ARBA00023315"/>
    </source>
</evidence>
<dbReference type="PANTHER" id="PTHR43420:SF12">
    <property type="entry name" value="N-ACETYLTRANSFERASE DOMAIN-CONTAINING PROTEIN"/>
    <property type="match status" value="1"/>
</dbReference>
<evidence type="ECO:0000259" key="3">
    <source>
        <dbReference type="PROSITE" id="PS51186"/>
    </source>
</evidence>
<dbReference type="EMBL" id="JBGUBD010000004">
    <property type="protein sequence ID" value="MFA9478315.1"/>
    <property type="molecule type" value="Genomic_DNA"/>
</dbReference>
<sequence>MTEAIRNPEPTDGPRFVRVDPDRQREAIGLLLSGRASGREAAVQPFLDYARQQSLVLDDLWVAVEGETLQAAVLIVPCRGRSGMLFCSPATSWPSEQLAVELLRTACRAQSTDRMRLIQCLLDPPQRRLAGAMRDAGFHDLATLKYMSRRLNRRPRPRSLAGRLPGYRVLHWDDGPVDDFARPILDSYEQTLDCPGLRGLRSIDDVIVGHQSAGVFRPDLWHAIYDDQTPVGAMLINDLPHMDACELVYLGLAVPYRGQGLGKQLLEHALDLVHAAGRGSMILAVDERNEPATRLYRGAGFRETASKRAMVYAFGQPIETSPDEVSRDADGRRP</sequence>
<proteinExistence type="predicted"/>
<dbReference type="Gene3D" id="3.40.630.30">
    <property type="match status" value="1"/>
</dbReference>
<protein>
    <submittedName>
        <fullName evidence="4">GNAT family N-acetyltransferase</fullName>
        <ecNumber evidence="4">2.3.1.-</ecNumber>
    </submittedName>
</protein>
<organism evidence="4 5">
    <name type="scientific">Natronomicrosphaera hydrolytica</name>
    <dbReference type="NCBI Taxonomy" id="3242702"/>
    <lineage>
        <taxon>Bacteria</taxon>
        <taxon>Pseudomonadati</taxon>
        <taxon>Planctomycetota</taxon>
        <taxon>Phycisphaerae</taxon>
        <taxon>Phycisphaerales</taxon>
        <taxon>Phycisphaeraceae</taxon>
        <taxon>Natronomicrosphaera</taxon>
    </lineage>
</organism>
<reference evidence="4 5" key="1">
    <citation type="submission" date="2024-08" db="EMBL/GenBank/DDBJ databases">
        <title>Whole-genome sequencing of halo(alkali)philic microorganisms from hypersaline lakes.</title>
        <authorList>
            <person name="Sorokin D.Y."/>
            <person name="Merkel A.Y."/>
            <person name="Messina E."/>
            <person name="Yakimov M."/>
        </authorList>
    </citation>
    <scope>NUCLEOTIDE SEQUENCE [LARGE SCALE GENOMIC DNA]</scope>
    <source>
        <strain evidence="4 5">AB-hyl4</strain>
    </source>
</reference>
<dbReference type="InterPro" id="IPR050680">
    <property type="entry name" value="YpeA/RimI_acetyltransf"/>
</dbReference>
<evidence type="ECO:0000313" key="4">
    <source>
        <dbReference type="EMBL" id="MFA9478315.1"/>
    </source>
</evidence>
<dbReference type="RefSeq" id="WP_425345238.1">
    <property type="nucleotide sequence ID" value="NZ_JBGUBD010000004.1"/>
</dbReference>
<accession>A0ABV4U571</accession>
<dbReference type="SUPFAM" id="SSF55729">
    <property type="entry name" value="Acyl-CoA N-acyltransferases (Nat)"/>
    <property type="match status" value="1"/>
</dbReference>
<keyword evidence="2 4" id="KW-0012">Acyltransferase</keyword>
<dbReference type="InterPro" id="IPR016181">
    <property type="entry name" value="Acyl_CoA_acyltransferase"/>
</dbReference>